<comment type="subcellular location">
    <subcellularLocation>
        <location evidence="2">Cytoplasm</location>
    </subcellularLocation>
</comment>
<evidence type="ECO:0000256" key="9">
    <source>
        <dbReference type="ARBA" id="ARBA00023239"/>
    </source>
</evidence>
<dbReference type="AlphaFoldDB" id="A0A7S3PND9"/>
<evidence type="ECO:0000256" key="7">
    <source>
        <dbReference type="ARBA" id="ARBA00022490"/>
    </source>
</evidence>
<proteinExistence type="inferred from homology"/>
<dbReference type="GO" id="GO:0030170">
    <property type="term" value="F:pyridoxal phosphate binding"/>
    <property type="evidence" value="ECO:0007669"/>
    <property type="project" value="InterPro"/>
</dbReference>
<dbReference type="GO" id="GO:0004794">
    <property type="term" value="F:threonine deaminase activity"/>
    <property type="evidence" value="ECO:0007669"/>
    <property type="project" value="TreeGrafter"/>
</dbReference>
<dbReference type="SUPFAM" id="SSF53686">
    <property type="entry name" value="Tryptophan synthase beta subunit-like PLP-dependent enzymes"/>
    <property type="match status" value="1"/>
</dbReference>
<dbReference type="InterPro" id="IPR036052">
    <property type="entry name" value="TrpB-like_PALP_sf"/>
</dbReference>
<accession>A0A7S3PND9</accession>
<evidence type="ECO:0000256" key="8">
    <source>
        <dbReference type="ARBA" id="ARBA00022898"/>
    </source>
</evidence>
<dbReference type="EC" id="4.3.1.17" evidence="5"/>
<comment type="catalytic activity">
    <reaction evidence="10">
        <text>L-serine = pyruvate + NH4(+)</text>
        <dbReference type="Rhea" id="RHEA:19169"/>
        <dbReference type="ChEBI" id="CHEBI:15361"/>
        <dbReference type="ChEBI" id="CHEBI:28938"/>
        <dbReference type="ChEBI" id="CHEBI:33384"/>
        <dbReference type="EC" id="4.3.1.17"/>
    </reaction>
</comment>
<reference evidence="12" key="1">
    <citation type="submission" date="2021-01" db="EMBL/GenBank/DDBJ databases">
        <authorList>
            <person name="Corre E."/>
            <person name="Pelletier E."/>
            <person name="Niang G."/>
            <person name="Scheremetjew M."/>
            <person name="Finn R."/>
            <person name="Kale V."/>
            <person name="Holt S."/>
            <person name="Cochrane G."/>
            <person name="Meng A."/>
            <person name="Brown T."/>
            <person name="Cohen L."/>
        </authorList>
    </citation>
    <scope>NUCLEOTIDE SEQUENCE</scope>
    <source>
        <strain evidence="12">GSBS06</strain>
    </source>
</reference>
<dbReference type="GO" id="GO:0006567">
    <property type="term" value="P:L-threonine catabolic process"/>
    <property type="evidence" value="ECO:0007669"/>
    <property type="project" value="TreeGrafter"/>
</dbReference>
<evidence type="ECO:0000256" key="3">
    <source>
        <dbReference type="ARBA" id="ARBA00004742"/>
    </source>
</evidence>
<evidence type="ECO:0000313" key="12">
    <source>
        <dbReference type="EMBL" id="CAE0445098.1"/>
    </source>
</evidence>
<sequence>MATPLVESVMLREAFKVGKVYLKLENCRPTGSFKDRGMLLLCEKLKKDGVKRIICSSGGNAGLAATYAGKKLDLDVTVYVPSSTSEMMIDRIRKHGAEVIVHGSIWNEADEKAREVVEHDEGVAYVPPYDDELLWMGHSTMIDELYKQLNGIAPDVIVASVGGGGLLAGILIGLERRGVDWLENTRVIAAETEGTASMHEALKSGKPVKLEKIASIASSLGALQVCDGVLKMALNHPAGTYSVLVSDKEAMEGCMLLLNEHRILCEPACGAAVAACRKLGKSMSIDSKRQEELTVVIIVCGGGNISYDLLRYYLHSVGL</sequence>
<comment type="similarity">
    <text evidence="4">Belongs to the serine/threonine dehydratase family.</text>
</comment>
<keyword evidence="8" id="KW-0663">Pyridoxal phosphate</keyword>
<dbReference type="GO" id="GO:0003941">
    <property type="term" value="F:L-serine ammonia-lyase activity"/>
    <property type="evidence" value="ECO:0007669"/>
    <property type="project" value="UniProtKB-EC"/>
</dbReference>
<dbReference type="PROSITE" id="PS00165">
    <property type="entry name" value="DEHYDRATASE_SER_THR"/>
    <property type="match status" value="1"/>
</dbReference>
<keyword evidence="7" id="KW-0963">Cytoplasm</keyword>
<evidence type="ECO:0000256" key="4">
    <source>
        <dbReference type="ARBA" id="ARBA00010869"/>
    </source>
</evidence>
<evidence type="ECO:0000256" key="6">
    <source>
        <dbReference type="ARBA" id="ARBA00022432"/>
    </source>
</evidence>
<dbReference type="EMBL" id="HBIN01019838">
    <property type="protein sequence ID" value="CAE0445098.1"/>
    <property type="molecule type" value="Transcribed_RNA"/>
</dbReference>
<evidence type="ECO:0000256" key="10">
    <source>
        <dbReference type="ARBA" id="ARBA00049406"/>
    </source>
</evidence>
<dbReference type="FunFam" id="3.40.50.1100:FF:000040">
    <property type="entry name" value="L-serine dehydratase, putative"/>
    <property type="match status" value="1"/>
</dbReference>
<dbReference type="InterPro" id="IPR001926">
    <property type="entry name" value="TrpB-like_PALP"/>
</dbReference>
<feature type="domain" description="Tryptophan synthase beta chain-like PALP" evidence="11">
    <location>
        <begin position="3"/>
        <end position="301"/>
    </location>
</feature>
<comment type="pathway">
    <text evidence="3">Carbohydrate biosynthesis; gluconeogenesis.</text>
</comment>
<dbReference type="InterPro" id="IPR050147">
    <property type="entry name" value="Ser/Thr_Dehydratase"/>
</dbReference>
<dbReference type="PANTHER" id="PTHR48078">
    <property type="entry name" value="THREONINE DEHYDRATASE, MITOCHONDRIAL-RELATED"/>
    <property type="match status" value="1"/>
</dbReference>
<dbReference type="GO" id="GO:0006094">
    <property type="term" value="P:gluconeogenesis"/>
    <property type="evidence" value="ECO:0007669"/>
    <property type="project" value="UniProtKB-KW"/>
</dbReference>
<comment type="cofactor">
    <cofactor evidence="1">
        <name>pyridoxal 5'-phosphate</name>
        <dbReference type="ChEBI" id="CHEBI:597326"/>
    </cofactor>
</comment>
<dbReference type="GO" id="GO:0009097">
    <property type="term" value="P:isoleucine biosynthetic process"/>
    <property type="evidence" value="ECO:0007669"/>
    <property type="project" value="TreeGrafter"/>
</dbReference>
<dbReference type="Pfam" id="PF00291">
    <property type="entry name" value="PALP"/>
    <property type="match status" value="1"/>
</dbReference>
<protein>
    <recommendedName>
        <fullName evidence="5">L-serine ammonia-lyase</fullName>
        <ecNumber evidence="5">4.3.1.17</ecNumber>
    </recommendedName>
</protein>
<organism evidence="12">
    <name type="scientific">Aplanochytrium stocchinoi</name>
    <dbReference type="NCBI Taxonomy" id="215587"/>
    <lineage>
        <taxon>Eukaryota</taxon>
        <taxon>Sar</taxon>
        <taxon>Stramenopiles</taxon>
        <taxon>Bigyra</taxon>
        <taxon>Labyrinthulomycetes</taxon>
        <taxon>Thraustochytrida</taxon>
        <taxon>Thraustochytriidae</taxon>
        <taxon>Aplanochytrium</taxon>
    </lineage>
</organism>
<evidence type="ECO:0000259" key="11">
    <source>
        <dbReference type="Pfam" id="PF00291"/>
    </source>
</evidence>
<name>A0A7S3PND9_9STRA</name>
<dbReference type="PANTHER" id="PTHR48078:SF2">
    <property type="entry name" value="CATABOLIC L-SERINE_THREONINE DEHYDRATASE"/>
    <property type="match status" value="1"/>
</dbReference>
<dbReference type="InterPro" id="IPR000634">
    <property type="entry name" value="Ser/Thr_deHydtase_PyrdxlP-BS"/>
</dbReference>
<evidence type="ECO:0000256" key="2">
    <source>
        <dbReference type="ARBA" id="ARBA00004496"/>
    </source>
</evidence>
<evidence type="ECO:0000256" key="5">
    <source>
        <dbReference type="ARBA" id="ARBA00012093"/>
    </source>
</evidence>
<dbReference type="GO" id="GO:0006565">
    <property type="term" value="P:L-serine catabolic process"/>
    <property type="evidence" value="ECO:0007669"/>
    <property type="project" value="TreeGrafter"/>
</dbReference>
<dbReference type="GO" id="GO:0005737">
    <property type="term" value="C:cytoplasm"/>
    <property type="evidence" value="ECO:0007669"/>
    <property type="project" value="UniProtKB-SubCell"/>
</dbReference>
<gene>
    <name evidence="12" type="ORF">ASTO00021_LOCUS15129</name>
</gene>
<keyword evidence="6" id="KW-0312">Gluconeogenesis</keyword>
<dbReference type="Gene3D" id="3.40.50.1100">
    <property type="match status" value="2"/>
</dbReference>
<keyword evidence="9" id="KW-0456">Lyase</keyword>
<evidence type="ECO:0000256" key="1">
    <source>
        <dbReference type="ARBA" id="ARBA00001933"/>
    </source>
</evidence>